<reference evidence="2 3" key="1">
    <citation type="submission" date="2017-10" db="EMBL/GenBank/DDBJ databases">
        <title>Bacillus sp. nov., a halophilic bacterium isolated from a Keqin Lake.</title>
        <authorList>
            <person name="Wang H."/>
        </authorList>
    </citation>
    <scope>NUCLEOTIDE SEQUENCE [LARGE SCALE GENOMIC DNA]</scope>
    <source>
        <strain evidence="2 3">KCTC 13187</strain>
    </source>
</reference>
<dbReference type="PANTHER" id="PTHR46660:SF2">
    <property type="entry name" value="GLYCOSYLTRANSFERASE 1 DOMAIN-CONTAINING PROTEIN 1"/>
    <property type="match status" value="1"/>
</dbReference>
<gene>
    <name evidence="2" type="ORF">CR203_11835</name>
</gene>
<comment type="caution">
    <text evidence="2">The sequence shown here is derived from an EMBL/GenBank/DDBJ whole genome shotgun (WGS) entry which is preliminary data.</text>
</comment>
<dbReference type="AlphaFoldDB" id="A0A3A9KC53"/>
<dbReference type="SUPFAM" id="SSF53756">
    <property type="entry name" value="UDP-Glycosyltransferase/glycogen phosphorylase"/>
    <property type="match status" value="1"/>
</dbReference>
<evidence type="ECO:0000313" key="3">
    <source>
        <dbReference type="Proteomes" id="UP000281498"/>
    </source>
</evidence>
<dbReference type="CDD" id="cd03801">
    <property type="entry name" value="GT4_PimA-like"/>
    <property type="match status" value="1"/>
</dbReference>
<sequence length="280" mass="31952">MHILHITRFAKWVDEQKCNFDYNKPFILTMGGTDVHVDLAEKGWNETTVNLVNQSTAVVCFSEEARKMVVEVNPDWEGKVKVVPQAVIPPKRTDQGSNKDEKFEILLPAGLRPIKDVLHLLDAWKDLDKQIPFLKVKVIGEPLDKDVEREVLAACDYYSFLEYHSTVPFDEMGNVYAEADVVINTSKEEGQSTALCEAMALGIPVIARNNAGNSELIKHGKTGYIYQYPSDFPELINRIRKNPLETKRMTERAQAYFQHERTVEQETTDYLSIFRGLNES</sequence>
<dbReference type="InterPro" id="IPR052622">
    <property type="entry name" value="Glycosyltransferase_G1"/>
</dbReference>
<dbReference type="InterPro" id="IPR001296">
    <property type="entry name" value="Glyco_trans_1"/>
</dbReference>
<feature type="domain" description="Glycosyl transferase family 1" evidence="1">
    <location>
        <begin position="97"/>
        <end position="254"/>
    </location>
</feature>
<dbReference type="Gene3D" id="3.40.50.2000">
    <property type="entry name" value="Glycogen Phosphorylase B"/>
    <property type="match status" value="2"/>
</dbReference>
<dbReference type="Proteomes" id="UP000281498">
    <property type="component" value="Unassembled WGS sequence"/>
</dbReference>
<organism evidence="2 3">
    <name type="scientific">Salipaludibacillus neizhouensis</name>
    <dbReference type="NCBI Taxonomy" id="885475"/>
    <lineage>
        <taxon>Bacteria</taxon>
        <taxon>Bacillati</taxon>
        <taxon>Bacillota</taxon>
        <taxon>Bacilli</taxon>
        <taxon>Bacillales</taxon>
        <taxon>Bacillaceae</taxon>
    </lineage>
</organism>
<keyword evidence="3" id="KW-1185">Reference proteome</keyword>
<dbReference type="RefSeq" id="WP_110937320.1">
    <property type="nucleotide sequence ID" value="NZ_KZ614146.1"/>
</dbReference>
<evidence type="ECO:0000259" key="1">
    <source>
        <dbReference type="Pfam" id="PF00534"/>
    </source>
</evidence>
<dbReference type="EMBL" id="PDOE01000004">
    <property type="protein sequence ID" value="RKL67193.1"/>
    <property type="molecule type" value="Genomic_DNA"/>
</dbReference>
<evidence type="ECO:0000313" key="2">
    <source>
        <dbReference type="EMBL" id="RKL67193.1"/>
    </source>
</evidence>
<dbReference type="OrthoDB" id="9772485at2"/>
<proteinExistence type="predicted"/>
<name>A0A3A9KC53_9BACI</name>
<dbReference type="GO" id="GO:0016757">
    <property type="term" value="F:glycosyltransferase activity"/>
    <property type="evidence" value="ECO:0007669"/>
    <property type="project" value="InterPro"/>
</dbReference>
<dbReference type="PANTHER" id="PTHR46660">
    <property type="match status" value="1"/>
</dbReference>
<accession>A0A3A9KC53</accession>
<protein>
    <recommendedName>
        <fullName evidence="1">Glycosyl transferase family 1 domain-containing protein</fullName>
    </recommendedName>
</protein>
<dbReference type="Pfam" id="PF00534">
    <property type="entry name" value="Glycos_transf_1"/>
    <property type="match status" value="1"/>
</dbReference>